<dbReference type="Pfam" id="PF05378">
    <property type="entry name" value="Hydant_A_N"/>
    <property type="match status" value="1"/>
</dbReference>
<dbReference type="HOGENOM" id="CLU_002157_1_1_2"/>
<evidence type="ECO:0000313" key="3">
    <source>
        <dbReference type="Proteomes" id="UP000028781"/>
    </source>
</evidence>
<dbReference type="InterPro" id="IPR008040">
    <property type="entry name" value="Hydant_A_N"/>
</dbReference>
<evidence type="ECO:0000313" key="2">
    <source>
        <dbReference type="EMBL" id="AIJ06106.1"/>
    </source>
</evidence>
<dbReference type="AlphaFoldDB" id="A0A076LD43"/>
<dbReference type="GO" id="GO:0006749">
    <property type="term" value="P:glutathione metabolic process"/>
    <property type="evidence" value="ECO:0007669"/>
    <property type="project" value="TreeGrafter"/>
</dbReference>
<dbReference type="InterPro" id="IPR043129">
    <property type="entry name" value="ATPase_NBD"/>
</dbReference>
<sequence length="144" mass="16464">MSYRVGIDIGGTFTDLVYFDEHSKEFHVVKVPTTPKNPAFGAINAVKTAKIPFDKINILIHATTLGTNMFLGQEHLTPPKIALITTKGFRDVIEIGRQRRPKLYDLFFEKPKPLVKRRDRYEVEERIDASGNIVIPLNEEELQK</sequence>
<dbReference type="PANTHER" id="PTHR11365:SF23">
    <property type="entry name" value="HYPOTHETICAL 5-OXOPROLINASE (EUROFUNG)-RELATED"/>
    <property type="match status" value="1"/>
</dbReference>
<evidence type="ECO:0000259" key="1">
    <source>
        <dbReference type="Pfam" id="PF05378"/>
    </source>
</evidence>
<dbReference type="GO" id="GO:0005829">
    <property type="term" value="C:cytosol"/>
    <property type="evidence" value="ECO:0007669"/>
    <property type="project" value="TreeGrafter"/>
</dbReference>
<dbReference type="STRING" id="1301915.JH146_1264"/>
<dbReference type="EMBL" id="CP009149">
    <property type="protein sequence ID" value="AIJ06106.1"/>
    <property type="molecule type" value="Genomic_DNA"/>
</dbReference>
<accession>A0A076LD43</accession>
<protein>
    <submittedName>
        <fullName evidence="2">5-oxoprolinase (ATP-hydrolyzing) alpha subunit</fullName>
    </submittedName>
</protein>
<feature type="domain" description="Hydantoinase/oxoprolinase N-terminal" evidence="1">
    <location>
        <begin position="4"/>
        <end position="143"/>
    </location>
</feature>
<keyword evidence="3" id="KW-1185">Reference proteome</keyword>
<reference evidence="2 3" key="1">
    <citation type="journal article" date="2015" name="Int. J. Syst. Evol. Microbiol.">
        <title>M ethanocaldococcus bathoardescens sp. nov., a hyperthermophilic methanogen isolated from a volcanically active deep-sea hydrothermal vent.</title>
        <authorList>
            <person name="Stewart L.C."/>
            <person name="Jung J.H."/>
            <person name="Kim Y.T."/>
            <person name="Kwon S.W."/>
            <person name="Park C.S."/>
            <person name="Holden J.F."/>
        </authorList>
    </citation>
    <scope>NUCLEOTIDE SEQUENCE [LARGE SCALE GENOMIC DNA]</scope>
    <source>
        <strain evidence="2 3">JH146</strain>
    </source>
</reference>
<dbReference type="InterPro" id="IPR045079">
    <property type="entry name" value="Oxoprolinase-like"/>
</dbReference>
<proteinExistence type="predicted"/>
<dbReference type="PANTHER" id="PTHR11365">
    <property type="entry name" value="5-OXOPROLINASE RELATED"/>
    <property type="match status" value="1"/>
</dbReference>
<dbReference type="SUPFAM" id="SSF53067">
    <property type="entry name" value="Actin-like ATPase domain"/>
    <property type="match status" value="1"/>
</dbReference>
<gene>
    <name evidence="2" type="ORF">JH146_1264</name>
</gene>
<dbReference type="Proteomes" id="UP000028781">
    <property type="component" value="Chromosome"/>
</dbReference>
<organism evidence="2 3">
    <name type="scientific">Methanocaldococcus bathoardescens</name>
    <dbReference type="NCBI Taxonomy" id="1301915"/>
    <lineage>
        <taxon>Archaea</taxon>
        <taxon>Methanobacteriati</taxon>
        <taxon>Methanobacteriota</taxon>
        <taxon>Methanomada group</taxon>
        <taxon>Methanococci</taxon>
        <taxon>Methanococcales</taxon>
        <taxon>Methanocaldococcaceae</taxon>
        <taxon>Methanocaldococcus</taxon>
    </lineage>
</organism>
<dbReference type="KEGG" id="mjh:JH146_1264"/>
<dbReference type="GO" id="GO:0017168">
    <property type="term" value="F:5-oxoprolinase (ATP-hydrolyzing) activity"/>
    <property type="evidence" value="ECO:0007669"/>
    <property type="project" value="TreeGrafter"/>
</dbReference>
<name>A0A076LD43_9EURY</name>